<organism evidence="2 3">
    <name type="scientific">Ascaris lumbricoides</name>
    <name type="common">Giant roundworm</name>
    <dbReference type="NCBI Taxonomy" id="6252"/>
    <lineage>
        <taxon>Eukaryota</taxon>
        <taxon>Metazoa</taxon>
        <taxon>Ecdysozoa</taxon>
        <taxon>Nematoda</taxon>
        <taxon>Chromadorea</taxon>
        <taxon>Rhabditida</taxon>
        <taxon>Spirurina</taxon>
        <taxon>Ascaridomorpha</taxon>
        <taxon>Ascaridoidea</taxon>
        <taxon>Ascarididae</taxon>
        <taxon>Ascaris</taxon>
    </lineage>
</organism>
<dbReference type="WBParaSite" id="ALUE_0001361201-mRNA-1">
    <property type="protein sequence ID" value="ALUE_0001361201-mRNA-1"/>
    <property type="gene ID" value="ALUE_0001361201"/>
</dbReference>
<feature type="compositionally biased region" description="Basic and acidic residues" evidence="1">
    <location>
        <begin position="128"/>
        <end position="143"/>
    </location>
</feature>
<accession>A0A0M3I8E9</accession>
<dbReference type="AlphaFoldDB" id="A0A0M3I8E9"/>
<feature type="compositionally biased region" description="Basic and acidic residues" evidence="1">
    <location>
        <begin position="13"/>
        <end position="48"/>
    </location>
</feature>
<evidence type="ECO:0000313" key="3">
    <source>
        <dbReference type="WBParaSite" id="ALUE_0001361201-mRNA-1"/>
    </source>
</evidence>
<feature type="compositionally biased region" description="Polar residues" evidence="1">
    <location>
        <begin position="162"/>
        <end position="172"/>
    </location>
</feature>
<name>A0A0M3I8E9_ASCLU</name>
<evidence type="ECO:0000313" key="2">
    <source>
        <dbReference type="Proteomes" id="UP000036681"/>
    </source>
</evidence>
<feature type="compositionally biased region" description="Basic and acidic residues" evidence="1">
    <location>
        <begin position="79"/>
        <end position="91"/>
    </location>
</feature>
<protein>
    <submittedName>
        <fullName evidence="3">Uncharacterized protein</fullName>
    </submittedName>
</protein>
<dbReference type="Proteomes" id="UP000036681">
    <property type="component" value="Unplaced"/>
</dbReference>
<feature type="compositionally biased region" description="Low complexity" evidence="1">
    <location>
        <begin position="144"/>
        <end position="161"/>
    </location>
</feature>
<reference evidence="3" key="1">
    <citation type="submission" date="2017-02" db="UniProtKB">
        <authorList>
            <consortium name="WormBaseParasite"/>
        </authorList>
    </citation>
    <scope>IDENTIFICATION</scope>
</reference>
<sequence length="172" mass="19822">MIFLLKNIDRRNYNETKKQSKDHAPTLHSPHGQDNDAHHHEHKDDQPIHHHRHQHRRPVRPGIASVGKINKRRARVRRLGREGRKPEKKQEEISILGVIGKELLHMDVKEFHQNKEPKKVERLAVFKRADQKPETNHGWHVGETETGASTTTTTGQPSTSSMQNVESNDPKG</sequence>
<feature type="compositionally biased region" description="Basic residues" evidence="1">
    <location>
        <begin position="49"/>
        <end position="59"/>
    </location>
</feature>
<feature type="region of interest" description="Disordered" evidence="1">
    <location>
        <begin position="13"/>
        <end position="91"/>
    </location>
</feature>
<feature type="compositionally biased region" description="Basic residues" evidence="1">
    <location>
        <begin position="69"/>
        <end position="78"/>
    </location>
</feature>
<proteinExistence type="predicted"/>
<feature type="region of interest" description="Disordered" evidence="1">
    <location>
        <begin position="128"/>
        <end position="172"/>
    </location>
</feature>
<keyword evidence="2" id="KW-1185">Reference proteome</keyword>
<evidence type="ECO:0000256" key="1">
    <source>
        <dbReference type="SAM" id="MobiDB-lite"/>
    </source>
</evidence>